<name>A0A2M6WMD2_9BACT</name>
<proteinExistence type="predicted"/>
<dbReference type="Proteomes" id="UP000229335">
    <property type="component" value="Unassembled WGS sequence"/>
</dbReference>
<evidence type="ECO:0000313" key="2">
    <source>
        <dbReference type="Proteomes" id="UP000229335"/>
    </source>
</evidence>
<accession>A0A2M6WMD2</accession>
<organism evidence="1 2">
    <name type="scientific">Candidatus Falkowbacteria bacterium CG10_big_fil_rev_8_21_14_0_10_43_11</name>
    <dbReference type="NCBI Taxonomy" id="1974568"/>
    <lineage>
        <taxon>Bacteria</taxon>
        <taxon>Candidatus Falkowiibacteriota</taxon>
    </lineage>
</organism>
<evidence type="ECO:0000313" key="1">
    <source>
        <dbReference type="EMBL" id="PIT93939.1"/>
    </source>
</evidence>
<dbReference type="EMBL" id="PFAS01000026">
    <property type="protein sequence ID" value="PIT93939.1"/>
    <property type="molecule type" value="Genomic_DNA"/>
</dbReference>
<reference evidence="2" key="1">
    <citation type="submission" date="2017-09" db="EMBL/GenBank/DDBJ databases">
        <title>Depth-based differentiation of microbial function through sediment-hosted aquifers and enrichment of novel symbionts in the deep terrestrial subsurface.</title>
        <authorList>
            <person name="Probst A.J."/>
            <person name="Ladd B."/>
            <person name="Jarett J.K."/>
            <person name="Geller-Mcgrath D.E."/>
            <person name="Sieber C.M.K."/>
            <person name="Emerson J.B."/>
            <person name="Anantharaman K."/>
            <person name="Thomas B.C."/>
            <person name="Malmstrom R."/>
            <person name="Stieglmeier M."/>
            <person name="Klingl A."/>
            <person name="Woyke T."/>
            <person name="Ryan C.M."/>
            <person name="Banfield J.F."/>
        </authorList>
    </citation>
    <scope>NUCLEOTIDE SEQUENCE [LARGE SCALE GENOMIC DNA]</scope>
</reference>
<comment type="caution">
    <text evidence="1">The sequence shown here is derived from an EMBL/GenBank/DDBJ whole genome shotgun (WGS) entry which is preliminary data.</text>
</comment>
<protein>
    <submittedName>
        <fullName evidence="1">Uncharacterized protein</fullName>
    </submittedName>
</protein>
<dbReference type="AlphaFoldDB" id="A0A2M6WMD2"/>
<sequence>MVITSTGYLKLPTPIDANDAATKGYVDAAGGGDATLANQESMMGTGFVKDTDSLKNIRANLAALATSISNEHSQILSELQKLVGYSSTLTYPGATHTGNNCLAQTGGSIYTSSSGTLCKITGTNVSCPSGWTQADYWQAYSTIGWGNNINGDTCYHYADTGPISFANTVANNYEPGFGDSTYYHQGCSQIPSCSSTWCYYDGNNMHVYNSVSLSLNPTTNRTAIGCK</sequence>
<gene>
    <name evidence="1" type="ORF">COU00_01745</name>
</gene>